<evidence type="ECO:0000256" key="1">
    <source>
        <dbReference type="SAM" id="MobiDB-lite"/>
    </source>
</evidence>
<name>A0ABN8PT54_9CNID</name>
<feature type="region of interest" description="Disordered" evidence="1">
    <location>
        <begin position="121"/>
        <end position="142"/>
    </location>
</feature>
<feature type="compositionally biased region" description="Acidic residues" evidence="1">
    <location>
        <begin position="121"/>
        <end position="136"/>
    </location>
</feature>
<organism evidence="3 4">
    <name type="scientific">Porites lobata</name>
    <dbReference type="NCBI Taxonomy" id="104759"/>
    <lineage>
        <taxon>Eukaryota</taxon>
        <taxon>Metazoa</taxon>
        <taxon>Cnidaria</taxon>
        <taxon>Anthozoa</taxon>
        <taxon>Hexacorallia</taxon>
        <taxon>Scleractinia</taxon>
        <taxon>Fungiina</taxon>
        <taxon>Poritidae</taxon>
        <taxon>Porites</taxon>
    </lineage>
</organism>
<accession>A0ABN8PT54</accession>
<dbReference type="EMBL" id="CALNXK010000088">
    <property type="protein sequence ID" value="CAH3150222.1"/>
    <property type="molecule type" value="Genomic_DNA"/>
</dbReference>
<feature type="chain" id="PRO_5046569672" evidence="2">
    <location>
        <begin position="21"/>
        <end position="142"/>
    </location>
</feature>
<keyword evidence="2" id="KW-0732">Signal</keyword>
<protein>
    <submittedName>
        <fullName evidence="3">Uncharacterized protein</fullName>
    </submittedName>
</protein>
<proteinExistence type="predicted"/>
<gene>
    <name evidence="3" type="ORF">PLOB_00047314</name>
</gene>
<sequence>MAHGFFFDLLFGCVLEETHGTTYSPEVVREVLKEGRSFNIKIISLGFRFRARSQRSTAACFQPAVVAGPLTSGFEHVTLATRIEASTGKVKYRFRSSERGQAKQSEVALRCEESLTTDACYIDDDDDEDDDDDNDADLCRQR</sequence>
<dbReference type="Proteomes" id="UP001159405">
    <property type="component" value="Unassembled WGS sequence"/>
</dbReference>
<reference evidence="3 4" key="1">
    <citation type="submission" date="2022-05" db="EMBL/GenBank/DDBJ databases">
        <authorList>
            <consortium name="Genoscope - CEA"/>
            <person name="William W."/>
        </authorList>
    </citation>
    <scope>NUCLEOTIDE SEQUENCE [LARGE SCALE GENOMIC DNA]</scope>
</reference>
<keyword evidence="4" id="KW-1185">Reference proteome</keyword>
<evidence type="ECO:0000313" key="3">
    <source>
        <dbReference type="EMBL" id="CAH3150222.1"/>
    </source>
</evidence>
<comment type="caution">
    <text evidence="3">The sequence shown here is derived from an EMBL/GenBank/DDBJ whole genome shotgun (WGS) entry which is preliminary data.</text>
</comment>
<feature type="signal peptide" evidence="2">
    <location>
        <begin position="1"/>
        <end position="20"/>
    </location>
</feature>
<evidence type="ECO:0000256" key="2">
    <source>
        <dbReference type="SAM" id="SignalP"/>
    </source>
</evidence>
<evidence type="ECO:0000313" key="4">
    <source>
        <dbReference type="Proteomes" id="UP001159405"/>
    </source>
</evidence>